<keyword evidence="1" id="KW-1133">Transmembrane helix</keyword>
<evidence type="ECO:0000313" key="2">
    <source>
        <dbReference type="EMBL" id="SFV61189.1"/>
    </source>
</evidence>
<dbReference type="EMBL" id="FPHE01000104">
    <property type="protein sequence ID" value="SFV61189.1"/>
    <property type="molecule type" value="Genomic_DNA"/>
</dbReference>
<dbReference type="AlphaFoldDB" id="A0A1W1C5Z3"/>
<organism evidence="2">
    <name type="scientific">hydrothermal vent metagenome</name>
    <dbReference type="NCBI Taxonomy" id="652676"/>
    <lineage>
        <taxon>unclassified sequences</taxon>
        <taxon>metagenomes</taxon>
        <taxon>ecological metagenomes</taxon>
    </lineage>
</organism>
<name>A0A1W1C5Z3_9ZZZZ</name>
<evidence type="ECO:0000256" key="1">
    <source>
        <dbReference type="SAM" id="Phobius"/>
    </source>
</evidence>
<gene>
    <name evidence="2" type="ORF">MNB_SV-12-61</name>
</gene>
<proteinExistence type="predicted"/>
<keyword evidence="1" id="KW-0812">Transmembrane</keyword>
<accession>A0A1W1C5Z3</accession>
<feature type="transmembrane region" description="Helical" evidence="1">
    <location>
        <begin position="26"/>
        <end position="48"/>
    </location>
</feature>
<reference evidence="2" key="1">
    <citation type="submission" date="2016-10" db="EMBL/GenBank/DDBJ databases">
        <authorList>
            <person name="de Groot N.N."/>
        </authorList>
    </citation>
    <scope>NUCLEOTIDE SEQUENCE</scope>
</reference>
<keyword evidence="1" id="KW-0472">Membrane</keyword>
<sequence length="140" mass="16507">MNPNQNSILSQLKDIKPIVEVHSNSFYIFMAIIALVVLVVAFIAYKYFTRIQKTKQPSPKELAYNRLQNLDFNNIKEVVYRFSLDGSLFCNEKNQDEFMQIEKALESHKYKREVEPLSSELKERIKEFIKTIKLTRGDKK</sequence>
<protein>
    <submittedName>
        <fullName evidence="2">Uncharacterized protein</fullName>
    </submittedName>
</protein>